<evidence type="ECO:0000256" key="11">
    <source>
        <dbReference type="PIRSR" id="PIRSR602481-1"/>
    </source>
</evidence>
<evidence type="ECO:0000256" key="1">
    <source>
        <dbReference type="ARBA" id="ARBA00004496"/>
    </source>
</evidence>
<dbReference type="CDD" id="cd07153">
    <property type="entry name" value="Fur_like"/>
    <property type="match status" value="1"/>
</dbReference>
<dbReference type="AlphaFoldDB" id="A0A1I0TS30"/>
<comment type="cofactor">
    <cofactor evidence="11">
        <name>Zn(2+)</name>
        <dbReference type="ChEBI" id="CHEBI:29105"/>
    </cofactor>
    <text evidence="11">Binds 1 zinc ion per subunit.</text>
</comment>
<organism evidence="12 13">
    <name type="scientific">Rhodococcoides kroppenstedtii</name>
    <dbReference type="NCBI Taxonomy" id="293050"/>
    <lineage>
        <taxon>Bacteria</taxon>
        <taxon>Bacillati</taxon>
        <taxon>Actinomycetota</taxon>
        <taxon>Actinomycetes</taxon>
        <taxon>Mycobacteriales</taxon>
        <taxon>Nocardiaceae</taxon>
        <taxon>Rhodococcoides</taxon>
    </lineage>
</organism>
<evidence type="ECO:0000256" key="4">
    <source>
        <dbReference type="ARBA" id="ARBA00022491"/>
    </source>
</evidence>
<feature type="binding site" evidence="11">
    <location>
        <position position="127"/>
    </location>
    <ligand>
        <name>Zn(2+)</name>
        <dbReference type="ChEBI" id="CHEBI:29105"/>
    </ligand>
</feature>
<evidence type="ECO:0000256" key="8">
    <source>
        <dbReference type="ARBA" id="ARBA00023015"/>
    </source>
</evidence>
<dbReference type="OrthoDB" id="4478814at2"/>
<evidence type="ECO:0000256" key="7">
    <source>
        <dbReference type="ARBA" id="ARBA00023004"/>
    </source>
</evidence>
<evidence type="ECO:0000256" key="6">
    <source>
        <dbReference type="ARBA" id="ARBA00022833"/>
    </source>
</evidence>
<reference evidence="12 13" key="1">
    <citation type="submission" date="2016-10" db="EMBL/GenBank/DDBJ databases">
        <authorList>
            <person name="de Groot N.N."/>
        </authorList>
    </citation>
    <scope>NUCLEOTIDE SEQUENCE [LARGE SCALE GENOMIC DNA]</scope>
    <source>
        <strain evidence="12 13">DSM 44908</strain>
    </source>
</reference>
<dbReference type="GO" id="GO:0000976">
    <property type="term" value="F:transcription cis-regulatory region binding"/>
    <property type="evidence" value="ECO:0007669"/>
    <property type="project" value="TreeGrafter"/>
</dbReference>
<dbReference type="Pfam" id="PF01475">
    <property type="entry name" value="FUR"/>
    <property type="match status" value="1"/>
</dbReference>
<dbReference type="PANTHER" id="PTHR33202">
    <property type="entry name" value="ZINC UPTAKE REGULATION PROTEIN"/>
    <property type="match status" value="1"/>
</dbReference>
<dbReference type="GO" id="GO:0045892">
    <property type="term" value="P:negative regulation of DNA-templated transcription"/>
    <property type="evidence" value="ECO:0007669"/>
    <property type="project" value="TreeGrafter"/>
</dbReference>
<keyword evidence="9" id="KW-0238">DNA-binding</keyword>
<dbReference type="PANTHER" id="PTHR33202:SF18">
    <property type="entry name" value="TRANSCRIPTIONAL REGULATOR FURA"/>
    <property type="match status" value="1"/>
</dbReference>
<dbReference type="SUPFAM" id="SSF46785">
    <property type="entry name" value="Winged helix' DNA-binding domain"/>
    <property type="match status" value="1"/>
</dbReference>
<protein>
    <submittedName>
        <fullName evidence="12">Fur family transcriptional regulator, ferric uptake regulator</fullName>
    </submittedName>
</protein>
<evidence type="ECO:0000256" key="2">
    <source>
        <dbReference type="ARBA" id="ARBA00007957"/>
    </source>
</evidence>
<evidence type="ECO:0000313" key="13">
    <source>
        <dbReference type="Proteomes" id="UP000182054"/>
    </source>
</evidence>
<evidence type="ECO:0000256" key="10">
    <source>
        <dbReference type="ARBA" id="ARBA00023163"/>
    </source>
</evidence>
<keyword evidence="4" id="KW-0678">Repressor</keyword>
<sequence length="143" mass="15514">MLHQRGLRVTVPRLLVLGVIASHPHVDAGFVARTLRHRGLSRQTVYGNLDALVAVGLLRRVEPADSAALYELRIEGDDHHHLMCRHCRRLFDTAIVPGVDLAPTGSDVPDFRVDGVDVFFWGVCGDCAAQRGLTASAGGTRPS</sequence>
<keyword evidence="10" id="KW-0804">Transcription</keyword>
<name>A0A1I0TS30_9NOCA</name>
<evidence type="ECO:0000256" key="5">
    <source>
        <dbReference type="ARBA" id="ARBA00022723"/>
    </source>
</evidence>
<evidence type="ECO:0000256" key="9">
    <source>
        <dbReference type="ARBA" id="ARBA00023125"/>
    </source>
</evidence>
<feature type="binding site" evidence="11">
    <location>
        <position position="124"/>
    </location>
    <ligand>
        <name>Zn(2+)</name>
        <dbReference type="ChEBI" id="CHEBI:29105"/>
    </ligand>
</feature>
<dbReference type="Proteomes" id="UP000182054">
    <property type="component" value="Unassembled WGS sequence"/>
</dbReference>
<feature type="binding site" evidence="11">
    <location>
        <position position="87"/>
    </location>
    <ligand>
        <name>Zn(2+)</name>
        <dbReference type="ChEBI" id="CHEBI:29105"/>
    </ligand>
</feature>
<keyword evidence="8" id="KW-0805">Transcription regulation</keyword>
<dbReference type="EMBL" id="FOJN01000009">
    <property type="protein sequence ID" value="SFA54530.1"/>
    <property type="molecule type" value="Genomic_DNA"/>
</dbReference>
<dbReference type="Gene3D" id="1.10.10.10">
    <property type="entry name" value="Winged helix-like DNA-binding domain superfamily/Winged helix DNA-binding domain"/>
    <property type="match status" value="1"/>
</dbReference>
<keyword evidence="7" id="KW-0408">Iron</keyword>
<proteinExistence type="inferred from homology"/>
<comment type="subcellular location">
    <subcellularLocation>
        <location evidence="1">Cytoplasm</location>
    </subcellularLocation>
</comment>
<dbReference type="GO" id="GO:0008270">
    <property type="term" value="F:zinc ion binding"/>
    <property type="evidence" value="ECO:0007669"/>
    <property type="project" value="TreeGrafter"/>
</dbReference>
<dbReference type="InterPro" id="IPR043135">
    <property type="entry name" value="Fur_C"/>
</dbReference>
<dbReference type="GO" id="GO:1900376">
    <property type="term" value="P:regulation of secondary metabolite biosynthetic process"/>
    <property type="evidence" value="ECO:0007669"/>
    <property type="project" value="TreeGrafter"/>
</dbReference>
<feature type="binding site" evidence="11">
    <location>
        <position position="84"/>
    </location>
    <ligand>
        <name>Zn(2+)</name>
        <dbReference type="ChEBI" id="CHEBI:29105"/>
    </ligand>
</feature>
<evidence type="ECO:0000256" key="3">
    <source>
        <dbReference type="ARBA" id="ARBA00022490"/>
    </source>
</evidence>
<gene>
    <name evidence="12" type="ORF">SAMN05444374_10939</name>
</gene>
<keyword evidence="5 11" id="KW-0479">Metal-binding</keyword>
<dbReference type="InterPro" id="IPR036388">
    <property type="entry name" value="WH-like_DNA-bd_sf"/>
</dbReference>
<keyword evidence="6 11" id="KW-0862">Zinc</keyword>
<dbReference type="InterPro" id="IPR036390">
    <property type="entry name" value="WH_DNA-bd_sf"/>
</dbReference>
<dbReference type="GO" id="GO:0005737">
    <property type="term" value="C:cytoplasm"/>
    <property type="evidence" value="ECO:0007669"/>
    <property type="project" value="UniProtKB-SubCell"/>
</dbReference>
<dbReference type="InterPro" id="IPR002481">
    <property type="entry name" value="FUR"/>
</dbReference>
<keyword evidence="3" id="KW-0963">Cytoplasm</keyword>
<accession>A0A1I0TS30</accession>
<dbReference type="Gene3D" id="3.30.1490.190">
    <property type="match status" value="1"/>
</dbReference>
<comment type="similarity">
    <text evidence="2">Belongs to the Fur family.</text>
</comment>
<dbReference type="GO" id="GO:0003700">
    <property type="term" value="F:DNA-binding transcription factor activity"/>
    <property type="evidence" value="ECO:0007669"/>
    <property type="project" value="InterPro"/>
</dbReference>
<evidence type="ECO:0000313" key="12">
    <source>
        <dbReference type="EMBL" id="SFA54530.1"/>
    </source>
</evidence>